<evidence type="ECO:0000259" key="6">
    <source>
        <dbReference type="PROSITE" id="PS50977"/>
    </source>
</evidence>
<dbReference type="Proteomes" id="UP000565715">
    <property type="component" value="Unassembled WGS sequence"/>
</dbReference>
<dbReference type="AlphaFoldDB" id="A0A846XH73"/>
<dbReference type="InterPro" id="IPR001647">
    <property type="entry name" value="HTH_TetR"/>
</dbReference>
<dbReference type="PROSITE" id="PS50977">
    <property type="entry name" value="HTH_TETR_2"/>
    <property type="match status" value="1"/>
</dbReference>
<dbReference type="InterPro" id="IPR036271">
    <property type="entry name" value="Tet_transcr_reg_TetR-rel_C_sf"/>
</dbReference>
<evidence type="ECO:0000313" key="8">
    <source>
        <dbReference type="Proteomes" id="UP000565715"/>
    </source>
</evidence>
<evidence type="ECO:0000256" key="1">
    <source>
        <dbReference type="ARBA" id="ARBA00022491"/>
    </source>
</evidence>
<dbReference type="SUPFAM" id="SSF48498">
    <property type="entry name" value="Tetracyclin repressor-like, C-terminal domain"/>
    <property type="match status" value="1"/>
</dbReference>
<dbReference type="SUPFAM" id="SSF46689">
    <property type="entry name" value="Homeodomain-like"/>
    <property type="match status" value="1"/>
</dbReference>
<dbReference type="InterPro" id="IPR009057">
    <property type="entry name" value="Homeodomain-like_sf"/>
</dbReference>
<dbReference type="GO" id="GO:0000976">
    <property type="term" value="F:transcription cis-regulatory region binding"/>
    <property type="evidence" value="ECO:0007669"/>
    <property type="project" value="TreeGrafter"/>
</dbReference>
<protein>
    <submittedName>
        <fullName evidence="7">TetR family transcriptional regulator</fullName>
    </submittedName>
</protein>
<evidence type="ECO:0000313" key="7">
    <source>
        <dbReference type="EMBL" id="NKY35342.1"/>
    </source>
</evidence>
<feature type="domain" description="HTH tetR-type" evidence="6">
    <location>
        <begin position="7"/>
        <end position="67"/>
    </location>
</feature>
<reference evidence="7 8" key="1">
    <citation type="submission" date="2020-04" db="EMBL/GenBank/DDBJ databases">
        <title>MicrobeNet Type strains.</title>
        <authorList>
            <person name="Nicholson A.C."/>
        </authorList>
    </citation>
    <scope>NUCLEOTIDE SEQUENCE [LARGE SCALE GENOMIC DNA]</scope>
    <source>
        <strain evidence="7 8">DSM 45078</strain>
    </source>
</reference>
<dbReference type="InterPro" id="IPR039538">
    <property type="entry name" value="BetI_C"/>
</dbReference>
<name>A0A846XH73_9NOCA</name>
<keyword evidence="4" id="KW-0804">Transcription</keyword>
<keyword evidence="1" id="KW-0678">Repressor</keyword>
<dbReference type="PANTHER" id="PTHR30055">
    <property type="entry name" value="HTH-TYPE TRANSCRIPTIONAL REGULATOR RUTR"/>
    <property type="match status" value="1"/>
</dbReference>
<dbReference type="RefSeq" id="WP_068042404.1">
    <property type="nucleotide sequence ID" value="NZ_JAAXOO010000005.1"/>
</dbReference>
<sequence length="188" mass="19982">MSSTNPDERRTAIIRAVWQVIAEHGMGAVSMRNVAAAAGVSVGQIQYWFTSKDELLRAGLETMVSGAAQLHDTATEHADDRETLWQLIGQSIPRAESSSAGVSVFHQYIAAAINHPALARILADAKNGAESEVARLLAGIAPEVADPHIAARALMATADGLTMRVLIGSLSATEAERALRLAVERFTN</sequence>
<dbReference type="PRINTS" id="PR00455">
    <property type="entry name" value="HTHTETR"/>
</dbReference>
<proteinExistence type="predicted"/>
<dbReference type="EMBL" id="JAAXOO010000005">
    <property type="protein sequence ID" value="NKY35342.1"/>
    <property type="molecule type" value="Genomic_DNA"/>
</dbReference>
<keyword evidence="8" id="KW-1185">Reference proteome</keyword>
<evidence type="ECO:0000256" key="4">
    <source>
        <dbReference type="ARBA" id="ARBA00023163"/>
    </source>
</evidence>
<dbReference type="GO" id="GO:0003700">
    <property type="term" value="F:DNA-binding transcription factor activity"/>
    <property type="evidence" value="ECO:0007669"/>
    <property type="project" value="TreeGrafter"/>
</dbReference>
<evidence type="ECO:0000256" key="2">
    <source>
        <dbReference type="ARBA" id="ARBA00023015"/>
    </source>
</evidence>
<accession>A0A846XH73</accession>
<dbReference type="PANTHER" id="PTHR30055:SF231">
    <property type="entry name" value="TRANSCRIPTIONAL REGULATORY PROTEIN (PROBABLY DEOR-FAMILY)-RELATED"/>
    <property type="match status" value="1"/>
</dbReference>
<dbReference type="Gene3D" id="1.10.357.10">
    <property type="entry name" value="Tetracycline Repressor, domain 2"/>
    <property type="match status" value="1"/>
</dbReference>
<comment type="caution">
    <text evidence="7">The sequence shown here is derived from an EMBL/GenBank/DDBJ whole genome shotgun (WGS) entry which is preliminary data.</text>
</comment>
<evidence type="ECO:0000256" key="3">
    <source>
        <dbReference type="ARBA" id="ARBA00023125"/>
    </source>
</evidence>
<organism evidence="7 8">
    <name type="scientific">Nocardia speluncae</name>
    <dbReference type="NCBI Taxonomy" id="419477"/>
    <lineage>
        <taxon>Bacteria</taxon>
        <taxon>Bacillati</taxon>
        <taxon>Actinomycetota</taxon>
        <taxon>Actinomycetes</taxon>
        <taxon>Mycobacteriales</taxon>
        <taxon>Nocardiaceae</taxon>
        <taxon>Nocardia</taxon>
    </lineage>
</organism>
<keyword evidence="2" id="KW-0805">Transcription regulation</keyword>
<gene>
    <name evidence="7" type="ORF">HGA13_20045</name>
</gene>
<feature type="DNA-binding region" description="H-T-H motif" evidence="5">
    <location>
        <begin position="30"/>
        <end position="49"/>
    </location>
</feature>
<evidence type="ECO:0000256" key="5">
    <source>
        <dbReference type="PROSITE-ProRule" id="PRU00335"/>
    </source>
</evidence>
<dbReference type="InterPro" id="IPR050109">
    <property type="entry name" value="HTH-type_TetR-like_transc_reg"/>
</dbReference>
<keyword evidence="3 5" id="KW-0238">DNA-binding</keyword>
<dbReference type="Pfam" id="PF13977">
    <property type="entry name" value="TetR_C_6"/>
    <property type="match status" value="1"/>
</dbReference>
<dbReference type="Pfam" id="PF00440">
    <property type="entry name" value="TetR_N"/>
    <property type="match status" value="1"/>
</dbReference>